<feature type="compositionally biased region" description="Polar residues" evidence="1">
    <location>
        <begin position="174"/>
        <end position="187"/>
    </location>
</feature>
<protein>
    <submittedName>
        <fullName evidence="2">Uncharacterized protein</fullName>
    </submittedName>
</protein>
<dbReference type="GO" id="GO:0031491">
    <property type="term" value="F:nucleosome binding"/>
    <property type="evidence" value="ECO:0007669"/>
    <property type="project" value="TreeGrafter"/>
</dbReference>
<dbReference type="PANTHER" id="PTHR13793:SF164">
    <property type="entry name" value="ALHAMBRA, ISOFORM P"/>
    <property type="match status" value="1"/>
</dbReference>
<feature type="non-terminal residue" evidence="2">
    <location>
        <position position="220"/>
    </location>
</feature>
<proteinExistence type="predicted"/>
<dbReference type="EMBL" id="CAJOBA010057577">
    <property type="protein sequence ID" value="CAF4301402.1"/>
    <property type="molecule type" value="Genomic_DNA"/>
</dbReference>
<dbReference type="Proteomes" id="UP000677228">
    <property type="component" value="Unassembled WGS sequence"/>
</dbReference>
<evidence type="ECO:0000313" key="3">
    <source>
        <dbReference type="EMBL" id="CAF4301402.1"/>
    </source>
</evidence>
<gene>
    <name evidence="2" type="ORF">OVA965_LOCUS37492</name>
    <name evidence="3" type="ORF">TMI583_LOCUS38576</name>
</gene>
<comment type="caution">
    <text evidence="2">The sequence shown here is derived from an EMBL/GenBank/DDBJ whole genome shotgun (WGS) entry which is preliminary data.</text>
</comment>
<dbReference type="GO" id="GO:0006357">
    <property type="term" value="P:regulation of transcription by RNA polymerase II"/>
    <property type="evidence" value="ECO:0007669"/>
    <property type="project" value="TreeGrafter"/>
</dbReference>
<sequence>WAHVVCALYIPEVEFENVETMEPIILTKMPIERYKLKSIRQIPPFKHEHASPENGRYNKQLLTSRFENKKRLFSKTTKSNSHLSSTVPLTILPLTSKELDESGNADKEETLLETHDQSTCRANHDDSTNLIRKGSTSSSSSCSPAEQSTRSSYQRRLHSSSSLSNNLSKKLKSTQNPSLTDLSQFVQLTKEERNSQFLSPQPPPPLTAKKSDDNVNSSDK</sequence>
<evidence type="ECO:0000313" key="2">
    <source>
        <dbReference type="EMBL" id="CAF1513881.1"/>
    </source>
</evidence>
<organism evidence="2 4">
    <name type="scientific">Didymodactylos carnosus</name>
    <dbReference type="NCBI Taxonomy" id="1234261"/>
    <lineage>
        <taxon>Eukaryota</taxon>
        <taxon>Metazoa</taxon>
        <taxon>Spiralia</taxon>
        <taxon>Gnathifera</taxon>
        <taxon>Rotifera</taxon>
        <taxon>Eurotatoria</taxon>
        <taxon>Bdelloidea</taxon>
        <taxon>Philodinida</taxon>
        <taxon>Philodinidae</taxon>
        <taxon>Didymodactylos</taxon>
    </lineage>
</organism>
<reference evidence="2" key="1">
    <citation type="submission" date="2021-02" db="EMBL/GenBank/DDBJ databases">
        <authorList>
            <person name="Nowell W R."/>
        </authorList>
    </citation>
    <scope>NUCLEOTIDE SEQUENCE</scope>
</reference>
<feature type="compositionally biased region" description="Low complexity" evidence="1">
    <location>
        <begin position="159"/>
        <end position="168"/>
    </location>
</feature>
<dbReference type="Proteomes" id="UP000682733">
    <property type="component" value="Unassembled WGS sequence"/>
</dbReference>
<dbReference type="GO" id="GO:0005634">
    <property type="term" value="C:nucleus"/>
    <property type="evidence" value="ECO:0007669"/>
    <property type="project" value="TreeGrafter"/>
</dbReference>
<dbReference type="PANTHER" id="PTHR13793">
    <property type="entry name" value="PHD FINGER PROTEINS"/>
    <property type="match status" value="1"/>
</dbReference>
<dbReference type="AlphaFoldDB" id="A0A8S2FMH7"/>
<dbReference type="EMBL" id="CAJNOK010035493">
    <property type="protein sequence ID" value="CAF1513881.1"/>
    <property type="molecule type" value="Genomic_DNA"/>
</dbReference>
<feature type="compositionally biased region" description="Basic and acidic residues" evidence="1">
    <location>
        <begin position="209"/>
        <end position="220"/>
    </location>
</feature>
<feature type="compositionally biased region" description="Basic and acidic residues" evidence="1">
    <location>
        <begin position="101"/>
        <end position="127"/>
    </location>
</feature>
<evidence type="ECO:0000313" key="4">
    <source>
        <dbReference type="Proteomes" id="UP000677228"/>
    </source>
</evidence>
<feature type="region of interest" description="Disordered" evidence="1">
    <location>
        <begin position="101"/>
        <end position="220"/>
    </location>
</feature>
<dbReference type="InterPro" id="IPR050701">
    <property type="entry name" value="Histone_Mod_Regulator"/>
</dbReference>
<feature type="non-terminal residue" evidence="2">
    <location>
        <position position="1"/>
    </location>
</feature>
<evidence type="ECO:0000256" key="1">
    <source>
        <dbReference type="SAM" id="MobiDB-lite"/>
    </source>
</evidence>
<name>A0A8S2FMH7_9BILA</name>
<dbReference type="GO" id="GO:0042393">
    <property type="term" value="F:histone binding"/>
    <property type="evidence" value="ECO:0007669"/>
    <property type="project" value="TreeGrafter"/>
</dbReference>
<accession>A0A8S2FMH7</accession>